<dbReference type="EMBL" id="JBHULN010000002">
    <property type="protein sequence ID" value="MFD2569698.1"/>
    <property type="molecule type" value="Genomic_DNA"/>
</dbReference>
<evidence type="ECO:0000313" key="4">
    <source>
        <dbReference type="Proteomes" id="UP001597469"/>
    </source>
</evidence>
<feature type="signal peptide" evidence="1">
    <location>
        <begin position="1"/>
        <end position="23"/>
    </location>
</feature>
<keyword evidence="1" id="KW-0732">Signal</keyword>
<proteinExistence type="predicted"/>
<evidence type="ECO:0000313" key="3">
    <source>
        <dbReference type="EMBL" id="MFD2569698.1"/>
    </source>
</evidence>
<comment type="caution">
    <text evidence="3">The sequence shown here is derived from an EMBL/GenBank/DDBJ whole genome shotgun (WGS) entry which is preliminary data.</text>
</comment>
<protein>
    <submittedName>
        <fullName evidence="3">DUF4136 domain-containing protein</fullName>
    </submittedName>
</protein>
<feature type="domain" description="DUF4136" evidence="2">
    <location>
        <begin position="25"/>
        <end position="192"/>
    </location>
</feature>
<keyword evidence="4" id="KW-1185">Reference proteome</keyword>
<accession>A0ABW5M0P3</accession>
<sequence length="199" mass="22703">MKTNLKFALLIGTLVWGISTTKAQVATDFDKSVDFTKYKTFAWCTPDIQVGNNPVYRSGLITKNIETTLADELGKRGLTMNPENPDLLVGFHTYTEKKTNTYSTATPYPMYYPFGFRAGWRYYPYGFGNWPYAWNNNIQHVQYTEGTLLVDIVDAHTKQLIWRGSVEGDVSNPKRIEKEVAKGIHKVMKDYPVPVAERS</sequence>
<evidence type="ECO:0000259" key="2">
    <source>
        <dbReference type="Pfam" id="PF13590"/>
    </source>
</evidence>
<dbReference type="Proteomes" id="UP001597469">
    <property type="component" value="Unassembled WGS sequence"/>
</dbReference>
<dbReference type="Pfam" id="PF13590">
    <property type="entry name" value="DUF4136"/>
    <property type="match status" value="1"/>
</dbReference>
<dbReference type="Gene3D" id="3.30.160.670">
    <property type="match status" value="1"/>
</dbReference>
<evidence type="ECO:0000256" key="1">
    <source>
        <dbReference type="SAM" id="SignalP"/>
    </source>
</evidence>
<dbReference type="InterPro" id="IPR025411">
    <property type="entry name" value="DUF4136"/>
</dbReference>
<dbReference type="RefSeq" id="WP_381519209.1">
    <property type="nucleotide sequence ID" value="NZ_JBHULN010000002.1"/>
</dbReference>
<name>A0ABW5M0P3_9BACT</name>
<gene>
    <name evidence="3" type="ORF">ACFSUS_03580</name>
</gene>
<feature type="chain" id="PRO_5046165899" evidence="1">
    <location>
        <begin position="24"/>
        <end position="199"/>
    </location>
</feature>
<organism evidence="3 4">
    <name type="scientific">Spirosoma soli</name>
    <dbReference type="NCBI Taxonomy" id="1770529"/>
    <lineage>
        <taxon>Bacteria</taxon>
        <taxon>Pseudomonadati</taxon>
        <taxon>Bacteroidota</taxon>
        <taxon>Cytophagia</taxon>
        <taxon>Cytophagales</taxon>
        <taxon>Cytophagaceae</taxon>
        <taxon>Spirosoma</taxon>
    </lineage>
</organism>
<reference evidence="4" key="1">
    <citation type="journal article" date="2019" name="Int. J. Syst. Evol. Microbiol.">
        <title>The Global Catalogue of Microorganisms (GCM) 10K type strain sequencing project: providing services to taxonomists for standard genome sequencing and annotation.</title>
        <authorList>
            <consortium name="The Broad Institute Genomics Platform"/>
            <consortium name="The Broad Institute Genome Sequencing Center for Infectious Disease"/>
            <person name="Wu L."/>
            <person name="Ma J."/>
        </authorList>
    </citation>
    <scope>NUCLEOTIDE SEQUENCE [LARGE SCALE GENOMIC DNA]</scope>
    <source>
        <strain evidence="4">KCTC 42805</strain>
    </source>
</reference>